<sequence length="537" mass="58974">MGRCSVAAALLALVCAAAPVFCQTETEPPPTTTKQVSTKVSSATTTPAPPASVTWGQQETPNEGQAIQKAIEYLLEHRQPDWGWGNDTHHVMLTLQLANNTGKEIEQQSLEMQLSAKQMEIEILLMMSKHHESPAPLGRLAAYTLALGALCKDPRSFHSRDLVSALLHREPPHDLEFAYATLAACSSAAHVRRRHIRRLLDIANAAADHSLDTISMVILALRCVVQDHRHRSLLHFVRRPMAGLARQQHPDGSFGTLTTTALAIQALEDADSGPGAHQHWSLPAARKWLLERQDPDGGWGDVAKTAAAVAALTPASLAAVRPPHCSDKLLDSRHEPLESKESRNDKWLLERQDPDGGWGDVAKTAAAVAALTPASLAAVRPPHCSDKLLDSRHEPLDSNGGDGSLKLAYQSGQAANESEARNVSFSYTLWLGTNVTENYTLFMVAPRNISFYHVMQMAADQDPKFKFEASEWPNGHYVHTLAGHKEEPMGYHYWLLYRLPETPDPASPPGNQLVAPVGVDDLLVEDGEHYLFWYKKL</sequence>
<keyword evidence="4" id="KW-0170">Cobalt</keyword>
<evidence type="ECO:0000313" key="9">
    <source>
        <dbReference type="Proteomes" id="UP000653454"/>
    </source>
</evidence>
<feature type="chain" id="PRO_5035784779" evidence="7">
    <location>
        <begin position="23"/>
        <end position="537"/>
    </location>
</feature>
<dbReference type="EMBL" id="CAJHNJ030000008">
    <property type="protein sequence ID" value="CAG9103855.1"/>
    <property type="molecule type" value="Genomic_DNA"/>
</dbReference>
<evidence type="ECO:0000256" key="6">
    <source>
        <dbReference type="SAM" id="MobiDB-lite"/>
    </source>
</evidence>
<dbReference type="InterPro" id="IPR051588">
    <property type="entry name" value="Cobalamin_Transport"/>
</dbReference>
<dbReference type="PANTHER" id="PTHR10559:SF18">
    <property type="entry name" value="TRANSCOBALAMIN II"/>
    <property type="match status" value="1"/>
</dbReference>
<dbReference type="GO" id="GO:0015889">
    <property type="term" value="P:cobalamin transport"/>
    <property type="evidence" value="ECO:0007669"/>
    <property type="project" value="InterPro"/>
</dbReference>
<evidence type="ECO:0000256" key="3">
    <source>
        <dbReference type="ARBA" id="ARBA00022729"/>
    </source>
</evidence>
<protein>
    <submittedName>
        <fullName evidence="8">(diamondback moth) hypothetical protein</fullName>
    </submittedName>
</protein>
<dbReference type="InterPro" id="IPR002157">
    <property type="entry name" value="Cbl-bd_prot"/>
</dbReference>
<dbReference type="Proteomes" id="UP000653454">
    <property type="component" value="Unassembled WGS sequence"/>
</dbReference>
<dbReference type="Gene3D" id="1.50.10.20">
    <property type="match status" value="1"/>
</dbReference>
<name>A0A8S4DU03_PLUXY</name>
<keyword evidence="3 7" id="KW-0732">Signal</keyword>
<evidence type="ECO:0000256" key="1">
    <source>
        <dbReference type="ARBA" id="ARBA00004613"/>
    </source>
</evidence>
<proteinExistence type="predicted"/>
<dbReference type="GO" id="GO:0005615">
    <property type="term" value="C:extracellular space"/>
    <property type="evidence" value="ECO:0007669"/>
    <property type="project" value="TreeGrafter"/>
</dbReference>
<evidence type="ECO:0000256" key="2">
    <source>
        <dbReference type="ARBA" id="ARBA00022525"/>
    </source>
</evidence>
<dbReference type="PANTHER" id="PTHR10559">
    <property type="entry name" value="TRANSCOBALAMIN-1/GASTRIC INTRINSIC FACTOR"/>
    <property type="match status" value="1"/>
</dbReference>
<feature type="region of interest" description="Disordered" evidence="6">
    <location>
        <begin position="24"/>
        <end position="61"/>
    </location>
</feature>
<comment type="caution">
    <text evidence="8">The sequence shown here is derived from an EMBL/GenBank/DDBJ whole genome shotgun (WGS) entry which is preliminary data.</text>
</comment>
<reference evidence="8" key="1">
    <citation type="submission" date="2020-11" db="EMBL/GenBank/DDBJ databases">
        <authorList>
            <person name="Whiteford S."/>
        </authorList>
    </citation>
    <scope>NUCLEOTIDE SEQUENCE</scope>
</reference>
<dbReference type="SUPFAM" id="SSF48239">
    <property type="entry name" value="Terpenoid cyclases/Protein prenyltransferases"/>
    <property type="match status" value="1"/>
</dbReference>
<feature type="binding site" evidence="4">
    <location>
        <position position="212"/>
    </location>
    <ligand>
        <name>cyanocob(III)alamin</name>
        <dbReference type="ChEBI" id="CHEBI:17439"/>
    </ligand>
</feature>
<feature type="signal peptide" evidence="7">
    <location>
        <begin position="1"/>
        <end position="22"/>
    </location>
</feature>
<organism evidence="8 9">
    <name type="scientific">Plutella xylostella</name>
    <name type="common">Diamondback moth</name>
    <name type="synonym">Plutella maculipennis</name>
    <dbReference type="NCBI Taxonomy" id="51655"/>
    <lineage>
        <taxon>Eukaryota</taxon>
        <taxon>Metazoa</taxon>
        <taxon>Ecdysozoa</taxon>
        <taxon>Arthropoda</taxon>
        <taxon>Hexapoda</taxon>
        <taxon>Insecta</taxon>
        <taxon>Pterygota</taxon>
        <taxon>Neoptera</taxon>
        <taxon>Endopterygota</taxon>
        <taxon>Lepidoptera</taxon>
        <taxon>Glossata</taxon>
        <taxon>Ditrysia</taxon>
        <taxon>Yponomeutoidea</taxon>
        <taxon>Plutellidae</taxon>
        <taxon>Plutella</taxon>
    </lineage>
</organism>
<keyword evidence="2" id="KW-0964">Secreted</keyword>
<dbReference type="Pfam" id="PF01122">
    <property type="entry name" value="Cobalamin_bind"/>
    <property type="match status" value="1"/>
</dbReference>
<feature type="disulfide bond" evidence="5">
    <location>
        <begin position="185"/>
        <end position="223"/>
    </location>
</feature>
<feature type="compositionally biased region" description="Low complexity" evidence="6">
    <location>
        <begin position="24"/>
        <end position="54"/>
    </location>
</feature>
<comment type="subcellular location">
    <subcellularLocation>
        <location evidence="1">Secreted</location>
    </subcellularLocation>
</comment>
<keyword evidence="5" id="KW-1015">Disulfide bond</keyword>
<evidence type="ECO:0000256" key="5">
    <source>
        <dbReference type="PIRSR" id="PIRSR602157-2"/>
    </source>
</evidence>
<feature type="region of interest" description="Disordered" evidence="6">
    <location>
        <begin position="327"/>
        <end position="354"/>
    </location>
</feature>
<evidence type="ECO:0000313" key="8">
    <source>
        <dbReference type="EMBL" id="CAG9103855.1"/>
    </source>
</evidence>
<dbReference type="Gene3D" id="2.170.130.30">
    <property type="match status" value="1"/>
</dbReference>
<dbReference type="AlphaFoldDB" id="A0A8S4DU03"/>
<evidence type="ECO:0000256" key="4">
    <source>
        <dbReference type="PIRSR" id="PIRSR602157-1"/>
    </source>
</evidence>
<gene>
    <name evidence="8" type="ORF">PLXY2_LOCUS3238</name>
</gene>
<dbReference type="InterPro" id="IPR008930">
    <property type="entry name" value="Terpenoid_cyclase/PrenylTrfase"/>
</dbReference>
<dbReference type="GO" id="GO:0031419">
    <property type="term" value="F:cobalamin binding"/>
    <property type="evidence" value="ECO:0007669"/>
    <property type="project" value="InterPro"/>
</dbReference>
<keyword evidence="9" id="KW-1185">Reference proteome</keyword>
<accession>A0A8S4DU03</accession>
<evidence type="ECO:0000256" key="7">
    <source>
        <dbReference type="SAM" id="SignalP"/>
    </source>
</evidence>